<dbReference type="AlphaFoldDB" id="A0A838AF45"/>
<organism evidence="2 3">
    <name type="scientific">Haloechinothrix aidingensis</name>
    <dbReference type="NCBI Taxonomy" id="2752311"/>
    <lineage>
        <taxon>Bacteria</taxon>
        <taxon>Bacillati</taxon>
        <taxon>Actinomycetota</taxon>
        <taxon>Actinomycetes</taxon>
        <taxon>Pseudonocardiales</taxon>
        <taxon>Pseudonocardiaceae</taxon>
        <taxon>Haloechinothrix</taxon>
    </lineage>
</organism>
<feature type="signal peptide" evidence="1">
    <location>
        <begin position="1"/>
        <end position="28"/>
    </location>
</feature>
<keyword evidence="3" id="KW-1185">Reference proteome</keyword>
<dbReference type="InterPro" id="IPR029052">
    <property type="entry name" value="Metallo-depent_PP-like"/>
</dbReference>
<protein>
    <submittedName>
        <fullName evidence="2">TIGR03767 family metallophosphoesterase</fullName>
    </submittedName>
</protein>
<dbReference type="Gene3D" id="3.60.21.10">
    <property type="match status" value="1"/>
</dbReference>
<dbReference type="SUPFAM" id="SSF56300">
    <property type="entry name" value="Metallo-dependent phosphatases"/>
    <property type="match status" value="1"/>
</dbReference>
<dbReference type="NCBIfam" id="TIGR03767">
    <property type="entry name" value="P_acnes_RR"/>
    <property type="match status" value="1"/>
</dbReference>
<evidence type="ECO:0000256" key="1">
    <source>
        <dbReference type="SAM" id="SignalP"/>
    </source>
</evidence>
<dbReference type="PANTHER" id="PTHR43143">
    <property type="entry name" value="METALLOPHOSPHOESTERASE, CALCINEURIN SUPERFAMILY"/>
    <property type="match status" value="1"/>
</dbReference>
<gene>
    <name evidence="2" type="ORF">H0B56_19695</name>
</gene>
<reference evidence="2 3" key="1">
    <citation type="submission" date="2020-07" db="EMBL/GenBank/DDBJ databases">
        <title>Genome of Haloechinothrix sp.</title>
        <authorList>
            <person name="Tang S.-K."/>
            <person name="Yang L."/>
            <person name="Zhu W.-Y."/>
        </authorList>
    </citation>
    <scope>NUCLEOTIDE SEQUENCE [LARGE SCALE GENOMIC DNA]</scope>
    <source>
        <strain evidence="2 3">YIM 98757</strain>
    </source>
</reference>
<proteinExistence type="predicted"/>
<accession>A0A838AF45</accession>
<dbReference type="RefSeq" id="WP_180894584.1">
    <property type="nucleotide sequence ID" value="NZ_JACCKD010000008.1"/>
</dbReference>
<comment type="caution">
    <text evidence="2">The sequence shown here is derived from an EMBL/GenBank/DDBJ whole genome shotgun (WGS) entry which is preliminary data.</text>
</comment>
<sequence>MTRARRREFLGLMAATAALAGIPTGASAGTAHRTPRAARAAAELTTLARTLVPGTVLREGRIGDYREVAVGDGEPYVVRDDLAEPRPGRHGRRDSLLSFVHLTDQHVLDAQSTTRVEFLDRYAGGECGSLAIFSSAHRPQEAASARIADAMLRRIRAIEASPVTGAPVQAAICTGDNTDNQQGNELETFLDLMDGTVLTGRKVSPQSGAGDAYEGVQRSGDRAYWHPDPDVTSDPDQYKVLFGYPDAPGWLEEALLPFDAAGVGVPWFSCYGNHDGLAQGNSPVLPPYRVLAEGELKVVGTPLHATCHSLTDPAAALGQLSVPGAPALTVAADSERQYASRRDWMRAHLDSPGEPRGHGFTPENIERNVSYYAHDVGQVRWVVLDTVNPGGVASGSVGRRQLDWLEARLAEADEERIPVLLFSHHGPRSLDNPVQTPDPFAGVDGNDLPRHNADDVLAAVSAHPSVIAWVNGHTHNNVITPREGPFWDIGTAAHIDWPAQARLVEVVDNADGTLSVFTTMVDHADDDVASFARELTANDPQKGFGVGTGTERDRNTELLLPHPFRA</sequence>
<evidence type="ECO:0000313" key="2">
    <source>
        <dbReference type="EMBL" id="MBA0127775.1"/>
    </source>
</evidence>
<name>A0A838AF45_9PSEU</name>
<dbReference type="InterPro" id="IPR051918">
    <property type="entry name" value="STPP_CPPED1"/>
</dbReference>
<keyword evidence="1" id="KW-0732">Signal</keyword>
<evidence type="ECO:0000313" key="3">
    <source>
        <dbReference type="Proteomes" id="UP000582974"/>
    </source>
</evidence>
<dbReference type="InterPro" id="IPR022506">
    <property type="entry name" value="Metallophosphoesterase_PPA1498"/>
</dbReference>
<feature type="chain" id="PRO_5032307513" evidence="1">
    <location>
        <begin position="29"/>
        <end position="566"/>
    </location>
</feature>
<dbReference type="PROSITE" id="PS51318">
    <property type="entry name" value="TAT"/>
    <property type="match status" value="1"/>
</dbReference>
<dbReference type="Proteomes" id="UP000582974">
    <property type="component" value="Unassembled WGS sequence"/>
</dbReference>
<dbReference type="InterPro" id="IPR006311">
    <property type="entry name" value="TAT_signal"/>
</dbReference>
<dbReference type="EMBL" id="JACCKD010000008">
    <property type="protein sequence ID" value="MBA0127775.1"/>
    <property type="molecule type" value="Genomic_DNA"/>
</dbReference>
<dbReference type="PANTHER" id="PTHR43143:SF1">
    <property type="entry name" value="SERINE_THREONINE-PROTEIN PHOSPHATASE CPPED1"/>
    <property type="match status" value="1"/>
</dbReference>